<dbReference type="PANTHER" id="PTHR20882:SF14">
    <property type="entry name" value="CYTOPLASMIC TRNA 2-THIOLATION PROTEIN 2"/>
    <property type="match status" value="1"/>
</dbReference>
<dbReference type="SUPFAM" id="SSF52402">
    <property type="entry name" value="Adenine nucleotide alpha hydrolases-like"/>
    <property type="match status" value="1"/>
</dbReference>
<evidence type="ECO:0000313" key="4">
    <source>
        <dbReference type="EMBL" id="KAF2489975.1"/>
    </source>
</evidence>
<name>A0A6A6QC58_9PEZI</name>
<comment type="similarity">
    <text evidence="3">Belongs to the CTU2/NCS2 family.</text>
</comment>
<dbReference type="GO" id="GO:0000049">
    <property type="term" value="F:tRNA binding"/>
    <property type="evidence" value="ECO:0007669"/>
    <property type="project" value="InterPro"/>
</dbReference>
<evidence type="ECO:0000313" key="5">
    <source>
        <dbReference type="Proteomes" id="UP000799750"/>
    </source>
</evidence>
<dbReference type="Pfam" id="PF10288">
    <property type="entry name" value="CTU2"/>
    <property type="match status" value="1"/>
</dbReference>
<accession>A0A6A6QC58</accession>
<dbReference type="GO" id="GO:0002143">
    <property type="term" value="P:tRNA wobble position uridine thiolation"/>
    <property type="evidence" value="ECO:0007669"/>
    <property type="project" value="TreeGrafter"/>
</dbReference>
<dbReference type="GO" id="GO:0016783">
    <property type="term" value="F:sulfurtransferase activity"/>
    <property type="evidence" value="ECO:0007669"/>
    <property type="project" value="TreeGrafter"/>
</dbReference>
<dbReference type="GO" id="GO:0016779">
    <property type="term" value="F:nucleotidyltransferase activity"/>
    <property type="evidence" value="ECO:0007669"/>
    <property type="project" value="UniProtKB-UniRule"/>
</dbReference>
<comment type="subcellular location">
    <subcellularLocation>
        <location evidence="3">Cytoplasm</location>
    </subcellularLocation>
</comment>
<sequence length="381" mass="41583">MPGKHVPQDAAAAGQLCRRCRTSEASLVVRTEPLCRDCFIRYVSTKAVKRMESFRVRHSTPDQTRKLLLPMSFGVSSVTLLHILDYQLKNQTAKTGRTGFQLLVVHIDTSAVEKNAPDPSFMSKLQARFKDHSYATVPLKDVFETPSSYSNDQNIEVDPTPTSDQLSTFLATLPSATALADVLSTLRTRLLVAYARQHGCEAILWGDSTTRLAEKTLSETAKGRGFALPWSIADGQTPAGIPSNYPLRDLLKKELTSHANFVNPPLTEVVYAPEPTGPVSTSSKTTTIDDLMKAYFESVEENYPSIVANVVRTATKLDAAKFEEGDERCSLCGMPVPDGKFGIHGWGGDQHDVQGVSPGEQTEALCYGCTRSVPKGTTLPS</sequence>
<keyword evidence="5" id="KW-1185">Reference proteome</keyword>
<dbReference type="GO" id="GO:0032447">
    <property type="term" value="P:protein urmylation"/>
    <property type="evidence" value="ECO:0007669"/>
    <property type="project" value="UniProtKB-UniRule"/>
</dbReference>
<organism evidence="4 5">
    <name type="scientific">Lophium mytilinum</name>
    <dbReference type="NCBI Taxonomy" id="390894"/>
    <lineage>
        <taxon>Eukaryota</taxon>
        <taxon>Fungi</taxon>
        <taxon>Dikarya</taxon>
        <taxon>Ascomycota</taxon>
        <taxon>Pezizomycotina</taxon>
        <taxon>Dothideomycetes</taxon>
        <taxon>Pleosporomycetidae</taxon>
        <taxon>Mytilinidiales</taxon>
        <taxon>Mytilinidiaceae</taxon>
        <taxon>Lophium</taxon>
    </lineage>
</organism>
<dbReference type="Proteomes" id="UP000799750">
    <property type="component" value="Unassembled WGS sequence"/>
</dbReference>
<protein>
    <recommendedName>
        <fullName evidence="3">Cytoplasmic tRNA 2-thiolation protein 2</fullName>
    </recommendedName>
</protein>
<proteinExistence type="inferred from homology"/>
<dbReference type="HAMAP" id="MF_03054">
    <property type="entry name" value="CTU2"/>
    <property type="match status" value="1"/>
</dbReference>
<keyword evidence="1 3" id="KW-0963">Cytoplasm</keyword>
<dbReference type="EMBL" id="MU004198">
    <property type="protein sequence ID" value="KAF2489975.1"/>
    <property type="molecule type" value="Genomic_DNA"/>
</dbReference>
<dbReference type="Gene3D" id="3.40.50.620">
    <property type="entry name" value="HUPs"/>
    <property type="match status" value="1"/>
</dbReference>
<gene>
    <name evidence="3" type="primary">NCS2</name>
    <name evidence="3" type="synonym">CTU2</name>
    <name evidence="4" type="ORF">BU16DRAFT_471306</name>
</gene>
<comment type="function">
    <text evidence="3">Plays a central role in 2-thiolation of mcm(5)S(2)U at tRNA wobble positions of tRNA(Lys), tRNA(Glu) and tRNA(Gln). May act by forming a heterodimer with NCS6 that ligates sulfur from thiocarboxylated URM1 onto the uridine of tRNAs at wobble position. Prior mcm(5) tRNA modification by the elongator complex is required for 2-thiolation. May also be involved in protein urmylation.</text>
</comment>
<comment type="pathway">
    <text evidence="3">tRNA modification; 5-methoxycarbonylmethyl-2-thiouridine-tRNA biosynthesis.</text>
</comment>
<dbReference type="PANTHER" id="PTHR20882">
    <property type="entry name" value="CYTOPLASMIC TRNA 2-THIOLATION PROTEIN 2"/>
    <property type="match status" value="1"/>
</dbReference>
<dbReference type="InterPro" id="IPR019407">
    <property type="entry name" value="CTU2"/>
</dbReference>
<dbReference type="UniPathway" id="UPA00988"/>
<dbReference type="AlphaFoldDB" id="A0A6A6QC58"/>
<dbReference type="InterPro" id="IPR014729">
    <property type="entry name" value="Rossmann-like_a/b/a_fold"/>
</dbReference>
<dbReference type="GO" id="GO:0005829">
    <property type="term" value="C:cytosol"/>
    <property type="evidence" value="ECO:0007669"/>
    <property type="project" value="TreeGrafter"/>
</dbReference>
<reference evidence="4" key="1">
    <citation type="journal article" date="2020" name="Stud. Mycol.">
        <title>101 Dothideomycetes genomes: a test case for predicting lifestyles and emergence of pathogens.</title>
        <authorList>
            <person name="Haridas S."/>
            <person name="Albert R."/>
            <person name="Binder M."/>
            <person name="Bloem J."/>
            <person name="Labutti K."/>
            <person name="Salamov A."/>
            <person name="Andreopoulos B."/>
            <person name="Baker S."/>
            <person name="Barry K."/>
            <person name="Bills G."/>
            <person name="Bluhm B."/>
            <person name="Cannon C."/>
            <person name="Castanera R."/>
            <person name="Culley D."/>
            <person name="Daum C."/>
            <person name="Ezra D."/>
            <person name="Gonzalez J."/>
            <person name="Henrissat B."/>
            <person name="Kuo A."/>
            <person name="Liang C."/>
            <person name="Lipzen A."/>
            <person name="Lutzoni F."/>
            <person name="Magnuson J."/>
            <person name="Mondo S."/>
            <person name="Nolan M."/>
            <person name="Ohm R."/>
            <person name="Pangilinan J."/>
            <person name="Park H.-J."/>
            <person name="Ramirez L."/>
            <person name="Alfaro M."/>
            <person name="Sun H."/>
            <person name="Tritt A."/>
            <person name="Yoshinaga Y."/>
            <person name="Zwiers L.-H."/>
            <person name="Turgeon B."/>
            <person name="Goodwin S."/>
            <person name="Spatafora J."/>
            <person name="Crous P."/>
            <person name="Grigoriev I."/>
        </authorList>
    </citation>
    <scope>NUCLEOTIDE SEQUENCE</scope>
    <source>
        <strain evidence="4">CBS 269.34</strain>
    </source>
</reference>
<keyword evidence="2 3" id="KW-0819">tRNA processing</keyword>
<evidence type="ECO:0000256" key="2">
    <source>
        <dbReference type="ARBA" id="ARBA00022694"/>
    </source>
</evidence>
<evidence type="ECO:0000256" key="1">
    <source>
        <dbReference type="ARBA" id="ARBA00022490"/>
    </source>
</evidence>
<evidence type="ECO:0000256" key="3">
    <source>
        <dbReference type="HAMAP-Rule" id="MF_03054"/>
    </source>
</evidence>
<dbReference type="OrthoDB" id="25129at2759"/>